<dbReference type="GO" id="GO:0015159">
    <property type="term" value="F:polysaccharide transmembrane transporter activity"/>
    <property type="evidence" value="ECO:0007669"/>
    <property type="project" value="InterPro"/>
</dbReference>
<feature type="domain" description="Polysaccharide export protein N-terminal" evidence="3">
    <location>
        <begin position="34"/>
        <end position="108"/>
    </location>
</feature>
<dbReference type="Proteomes" id="UP000588068">
    <property type="component" value="Unassembled WGS sequence"/>
</dbReference>
<accession>A0A841HFM9</accession>
<keyword evidence="1 2" id="KW-0732">Signal</keyword>
<organism evidence="5 6">
    <name type="scientific">Povalibacter uvarum</name>
    <dbReference type="NCBI Taxonomy" id="732238"/>
    <lineage>
        <taxon>Bacteria</taxon>
        <taxon>Pseudomonadati</taxon>
        <taxon>Pseudomonadota</taxon>
        <taxon>Gammaproteobacteria</taxon>
        <taxon>Steroidobacterales</taxon>
        <taxon>Steroidobacteraceae</taxon>
        <taxon>Povalibacter</taxon>
    </lineage>
</organism>
<dbReference type="RefSeq" id="WP_184329061.1">
    <property type="nucleotide sequence ID" value="NZ_JACHHZ010000001.1"/>
</dbReference>
<feature type="chain" id="PRO_5032847531" evidence="2">
    <location>
        <begin position="33"/>
        <end position="195"/>
    </location>
</feature>
<sequence length="195" mass="21045">MNAARSFLPSWLAITAAFTLGTSFFSGSNAHADEAGAYRLQPGDILIVSVWKETDLQSEVLVRPDGGLSFPLVGDLAAAGKSVEQVRTQLQERLVKYIPDPVVTVAVKQIGGNRVYVLGKVNRAGEFTFSQPVDVMQALSLAGGATPFAALDDIQILRREQGKQTALRFRYSDVQAGRKLEQNILLKSGDTVVVP</sequence>
<evidence type="ECO:0000313" key="5">
    <source>
        <dbReference type="EMBL" id="MBB6091249.1"/>
    </source>
</evidence>
<reference evidence="5 6" key="1">
    <citation type="submission" date="2020-08" db="EMBL/GenBank/DDBJ databases">
        <title>Genomic Encyclopedia of Type Strains, Phase IV (KMG-IV): sequencing the most valuable type-strain genomes for metagenomic binning, comparative biology and taxonomic classification.</title>
        <authorList>
            <person name="Goeker M."/>
        </authorList>
    </citation>
    <scope>NUCLEOTIDE SEQUENCE [LARGE SCALE GENOMIC DNA]</scope>
    <source>
        <strain evidence="5 6">DSM 26723</strain>
    </source>
</reference>
<feature type="domain" description="Soluble ligand binding" evidence="4">
    <location>
        <begin position="114"/>
        <end position="162"/>
    </location>
</feature>
<dbReference type="InterPro" id="IPR019554">
    <property type="entry name" value="Soluble_ligand-bd"/>
</dbReference>
<name>A0A841HFM9_9GAMM</name>
<evidence type="ECO:0000259" key="3">
    <source>
        <dbReference type="Pfam" id="PF02563"/>
    </source>
</evidence>
<dbReference type="PANTHER" id="PTHR33619">
    <property type="entry name" value="POLYSACCHARIDE EXPORT PROTEIN GFCE-RELATED"/>
    <property type="match status" value="1"/>
</dbReference>
<dbReference type="EMBL" id="JACHHZ010000001">
    <property type="protein sequence ID" value="MBB6091249.1"/>
    <property type="molecule type" value="Genomic_DNA"/>
</dbReference>
<dbReference type="Gene3D" id="3.10.560.10">
    <property type="entry name" value="Outer membrane lipoprotein wza domain like"/>
    <property type="match status" value="1"/>
</dbReference>
<dbReference type="InterPro" id="IPR049712">
    <property type="entry name" value="Poly_export"/>
</dbReference>
<evidence type="ECO:0000256" key="2">
    <source>
        <dbReference type="SAM" id="SignalP"/>
    </source>
</evidence>
<evidence type="ECO:0000313" key="6">
    <source>
        <dbReference type="Proteomes" id="UP000588068"/>
    </source>
</evidence>
<dbReference type="Pfam" id="PF10531">
    <property type="entry name" value="SLBB"/>
    <property type="match status" value="1"/>
</dbReference>
<protein>
    <submittedName>
        <fullName evidence="5">Polysaccharide export outer membrane protein</fullName>
    </submittedName>
</protein>
<keyword evidence="6" id="KW-1185">Reference proteome</keyword>
<dbReference type="PANTHER" id="PTHR33619:SF3">
    <property type="entry name" value="POLYSACCHARIDE EXPORT PROTEIN GFCE-RELATED"/>
    <property type="match status" value="1"/>
</dbReference>
<proteinExistence type="predicted"/>
<dbReference type="AlphaFoldDB" id="A0A841HFM9"/>
<feature type="signal peptide" evidence="2">
    <location>
        <begin position="1"/>
        <end position="32"/>
    </location>
</feature>
<comment type="caution">
    <text evidence="5">The sequence shown here is derived from an EMBL/GenBank/DDBJ whole genome shotgun (WGS) entry which is preliminary data.</text>
</comment>
<evidence type="ECO:0000259" key="4">
    <source>
        <dbReference type="Pfam" id="PF10531"/>
    </source>
</evidence>
<gene>
    <name evidence="5" type="ORF">HNQ60_000095</name>
</gene>
<evidence type="ECO:0000256" key="1">
    <source>
        <dbReference type="ARBA" id="ARBA00022729"/>
    </source>
</evidence>
<dbReference type="Pfam" id="PF02563">
    <property type="entry name" value="Poly_export"/>
    <property type="match status" value="1"/>
</dbReference>
<dbReference type="InterPro" id="IPR003715">
    <property type="entry name" value="Poly_export_N"/>
</dbReference>